<evidence type="ECO:0000313" key="1">
    <source>
        <dbReference type="EMBL" id="KYG11019.1"/>
    </source>
</evidence>
<comment type="caution">
    <text evidence="1">The sequence shown here is derived from an EMBL/GenBank/DDBJ whole genome shotgun (WGS) entry which is preliminary data.</text>
</comment>
<protein>
    <submittedName>
        <fullName evidence="1">Uncharacterized protein</fullName>
    </submittedName>
</protein>
<dbReference type="Proteomes" id="UP000075502">
    <property type="component" value="Unassembled WGS sequence"/>
</dbReference>
<sequence length="76" mass="7964">MFCMASGGELGRKELVEIAPELVTCASPVGAGMTTLAAMNDDTSADRLSGGGRRAALGGKWRRLRQTRPDGTVVEL</sequence>
<name>A0A150U245_SORCE</name>
<reference evidence="1 2" key="1">
    <citation type="submission" date="2014-02" db="EMBL/GenBank/DDBJ databases">
        <title>The small core and large imbalanced accessory genome model reveals a collaborative survival strategy of Sorangium cellulosum strains in nature.</title>
        <authorList>
            <person name="Han K."/>
            <person name="Peng R."/>
            <person name="Blom J."/>
            <person name="Li Y.-Z."/>
        </authorList>
    </citation>
    <scope>NUCLEOTIDE SEQUENCE [LARGE SCALE GENOMIC DNA]</scope>
    <source>
        <strain evidence="1 2">So0007-03</strain>
    </source>
</reference>
<dbReference type="AlphaFoldDB" id="A0A150U245"/>
<organism evidence="1 2">
    <name type="scientific">Sorangium cellulosum</name>
    <name type="common">Polyangium cellulosum</name>
    <dbReference type="NCBI Taxonomy" id="56"/>
    <lineage>
        <taxon>Bacteria</taxon>
        <taxon>Pseudomonadati</taxon>
        <taxon>Myxococcota</taxon>
        <taxon>Polyangia</taxon>
        <taxon>Polyangiales</taxon>
        <taxon>Polyangiaceae</taxon>
        <taxon>Sorangium</taxon>
    </lineage>
</organism>
<proteinExistence type="predicted"/>
<accession>A0A150U245</accession>
<gene>
    <name evidence="1" type="ORF">BE21_09060</name>
</gene>
<dbReference type="EMBL" id="JEME01000151">
    <property type="protein sequence ID" value="KYG11019.1"/>
    <property type="molecule type" value="Genomic_DNA"/>
</dbReference>
<evidence type="ECO:0000313" key="2">
    <source>
        <dbReference type="Proteomes" id="UP000075502"/>
    </source>
</evidence>